<dbReference type="Pfam" id="PF03073">
    <property type="entry name" value="TspO_MBR"/>
    <property type="match status" value="1"/>
</dbReference>
<gene>
    <name evidence="7" type="ORF">H5P30_20220</name>
</gene>
<dbReference type="PIRSF" id="PIRSF005859">
    <property type="entry name" value="PBR"/>
    <property type="match status" value="1"/>
</dbReference>
<evidence type="ECO:0000256" key="6">
    <source>
        <dbReference type="SAM" id="Phobius"/>
    </source>
</evidence>
<dbReference type="Gene3D" id="1.20.1260.100">
    <property type="entry name" value="TspO/MBR protein"/>
    <property type="match status" value="1"/>
</dbReference>
<dbReference type="EMBL" id="JACHVA010000138">
    <property type="protein sequence ID" value="MBC2604116.1"/>
    <property type="molecule type" value="Genomic_DNA"/>
</dbReference>
<reference evidence="7 8" key="1">
    <citation type="submission" date="2020-07" db="EMBL/GenBank/DDBJ databases">
        <authorList>
            <person name="Feng X."/>
        </authorList>
    </citation>
    <scope>NUCLEOTIDE SEQUENCE [LARGE SCALE GENOMIC DNA]</scope>
    <source>
        <strain evidence="7 8">JCM14086</strain>
    </source>
</reference>
<evidence type="ECO:0000256" key="2">
    <source>
        <dbReference type="ARBA" id="ARBA00007524"/>
    </source>
</evidence>
<protein>
    <submittedName>
        <fullName evidence="7">Tryptophan-rich sensory protein</fullName>
    </submittedName>
</protein>
<comment type="similarity">
    <text evidence="2">Belongs to the TspO/BZRP family.</text>
</comment>
<evidence type="ECO:0000256" key="5">
    <source>
        <dbReference type="ARBA" id="ARBA00023136"/>
    </source>
</evidence>
<accession>A0A7X1E6G9</accession>
<keyword evidence="4 6" id="KW-1133">Transmembrane helix</keyword>
<comment type="caution">
    <text evidence="7">The sequence shown here is derived from an EMBL/GenBank/DDBJ whole genome shotgun (WGS) entry which is preliminary data.</text>
</comment>
<dbReference type="PANTHER" id="PTHR10057">
    <property type="entry name" value="PERIPHERAL-TYPE BENZODIAZEPINE RECEPTOR"/>
    <property type="match status" value="1"/>
</dbReference>
<organism evidence="7 8">
    <name type="scientific">Puniceicoccus vermicola</name>
    <dbReference type="NCBI Taxonomy" id="388746"/>
    <lineage>
        <taxon>Bacteria</taxon>
        <taxon>Pseudomonadati</taxon>
        <taxon>Verrucomicrobiota</taxon>
        <taxon>Opitutia</taxon>
        <taxon>Puniceicoccales</taxon>
        <taxon>Puniceicoccaceae</taxon>
        <taxon>Puniceicoccus</taxon>
    </lineage>
</organism>
<keyword evidence="3 6" id="KW-0812">Transmembrane</keyword>
<feature type="transmembrane region" description="Helical" evidence="6">
    <location>
        <begin position="107"/>
        <end position="126"/>
    </location>
</feature>
<dbReference type="CDD" id="cd15904">
    <property type="entry name" value="TSPO_MBR"/>
    <property type="match status" value="1"/>
</dbReference>
<dbReference type="GO" id="GO:0016020">
    <property type="term" value="C:membrane"/>
    <property type="evidence" value="ECO:0007669"/>
    <property type="project" value="UniProtKB-SubCell"/>
</dbReference>
<name>A0A7X1E6G9_9BACT</name>
<dbReference type="AlphaFoldDB" id="A0A7X1E6G9"/>
<keyword evidence="5 6" id="KW-0472">Membrane</keyword>
<evidence type="ECO:0000313" key="8">
    <source>
        <dbReference type="Proteomes" id="UP000525652"/>
    </source>
</evidence>
<sequence>MRNWITLLFFLLAAFAVAGIGGYATASSVQEWYPDLTKPSWNPPKWVFGPAWTLLFILMSVAIWRAWSRCRDQGQPSRSLLVLHGIQLGLNALWSILFFGLRRPDLALIEIFVLLLFLLALQVRLFRIDHTAGWLWSPYLAWVSFATTLNFAIWHLN</sequence>
<dbReference type="InterPro" id="IPR004307">
    <property type="entry name" value="TspO_MBR"/>
</dbReference>
<feature type="transmembrane region" description="Helical" evidence="6">
    <location>
        <begin position="138"/>
        <end position="156"/>
    </location>
</feature>
<evidence type="ECO:0000256" key="4">
    <source>
        <dbReference type="ARBA" id="ARBA00022989"/>
    </source>
</evidence>
<evidence type="ECO:0000256" key="3">
    <source>
        <dbReference type="ARBA" id="ARBA00022692"/>
    </source>
</evidence>
<evidence type="ECO:0000256" key="1">
    <source>
        <dbReference type="ARBA" id="ARBA00004141"/>
    </source>
</evidence>
<dbReference type="Proteomes" id="UP000525652">
    <property type="component" value="Unassembled WGS sequence"/>
</dbReference>
<keyword evidence="8" id="KW-1185">Reference proteome</keyword>
<feature type="transmembrane region" description="Helical" evidence="6">
    <location>
        <begin position="79"/>
        <end position="101"/>
    </location>
</feature>
<comment type="subcellular location">
    <subcellularLocation>
        <location evidence="1">Membrane</location>
        <topology evidence="1">Multi-pass membrane protein</topology>
    </subcellularLocation>
</comment>
<dbReference type="InterPro" id="IPR038330">
    <property type="entry name" value="TspO/MBR-related_sf"/>
</dbReference>
<dbReference type="RefSeq" id="WP_185694733.1">
    <property type="nucleotide sequence ID" value="NZ_JACHVA010000138.1"/>
</dbReference>
<proteinExistence type="inferred from homology"/>
<dbReference type="GO" id="GO:0033013">
    <property type="term" value="P:tetrapyrrole metabolic process"/>
    <property type="evidence" value="ECO:0007669"/>
    <property type="project" value="UniProtKB-ARBA"/>
</dbReference>
<evidence type="ECO:0000313" key="7">
    <source>
        <dbReference type="EMBL" id="MBC2604116.1"/>
    </source>
</evidence>
<feature type="transmembrane region" description="Helical" evidence="6">
    <location>
        <begin position="50"/>
        <end position="67"/>
    </location>
</feature>
<dbReference type="FunFam" id="1.20.1260.100:FF:000001">
    <property type="entry name" value="translocator protein 2"/>
    <property type="match status" value="1"/>
</dbReference>
<dbReference type="PANTHER" id="PTHR10057:SF0">
    <property type="entry name" value="TRANSLOCATOR PROTEIN"/>
    <property type="match status" value="1"/>
</dbReference>